<organism evidence="2 3">
    <name type="scientific">Hibiscus sabdariffa</name>
    <name type="common">roselle</name>
    <dbReference type="NCBI Taxonomy" id="183260"/>
    <lineage>
        <taxon>Eukaryota</taxon>
        <taxon>Viridiplantae</taxon>
        <taxon>Streptophyta</taxon>
        <taxon>Embryophyta</taxon>
        <taxon>Tracheophyta</taxon>
        <taxon>Spermatophyta</taxon>
        <taxon>Magnoliopsida</taxon>
        <taxon>eudicotyledons</taxon>
        <taxon>Gunneridae</taxon>
        <taxon>Pentapetalae</taxon>
        <taxon>rosids</taxon>
        <taxon>malvids</taxon>
        <taxon>Malvales</taxon>
        <taxon>Malvaceae</taxon>
        <taxon>Malvoideae</taxon>
        <taxon>Hibiscus</taxon>
    </lineage>
</organism>
<dbReference type="CDD" id="cd06222">
    <property type="entry name" value="RNase_H_like"/>
    <property type="match status" value="1"/>
</dbReference>
<sequence>MSPLHAELRNILIGLHIAQNHRFEKLIIQTDNFQATTLLSSMQMNTDMLPLIHAIMAMRVHFQATEVLWTPRECNMVTDGMSHLSSSLNYDLIIFESPPDHIQRLVHRDIAGPPYQHSVPT</sequence>
<reference evidence="2 3" key="1">
    <citation type="journal article" date="2024" name="G3 (Bethesda)">
        <title>Genome assembly of Hibiscus sabdariffa L. provides insights into metabolisms of medicinal natural products.</title>
        <authorList>
            <person name="Kim T."/>
        </authorList>
    </citation>
    <scope>NUCLEOTIDE SEQUENCE [LARGE SCALE GENOMIC DNA]</scope>
    <source>
        <strain evidence="2">TK-2024</strain>
        <tissue evidence="2">Old leaves</tissue>
    </source>
</reference>
<evidence type="ECO:0000313" key="3">
    <source>
        <dbReference type="Proteomes" id="UP001472677"/>
    </source>
</evidence>
<keyword evidence="3" id="KW-1185">Reference proteome</keyword>
<dbReference type="Pfam" id="PF13456">
    <property type="entry name" value="RVT_3"/>
    <property type="match status" value="1"/>
</dbReference>
<dbReference type="PANTHER" id="PTHR47723">
    <property type="entry name" value="OS05G0353850 PROTEIN"/>
    <property type="match status" value="1"/>
</dbReference>
<dbReference type="PANTHER" id="PTHR47723:SF19">
    <property type="entry name" value="POLYNUCLEOTIDYL TRANSFERASE, RIBONUCLEASE H-LIKE SUPERFAMILY PROTEIN"/>
    <property type="match status" value="1"/>
</dbReference>
<evidence type="ECO:0000259" key="1">
    <source>
        <dbReference type="Pfam" id="PF13456"/>
    </source>
</evidence>
<proteinExistence type="predicted"/>
<comment type="caution">
    <text evidence="2">The sequence shown here is derived from an EMBL/GenBank/DDBJ whole genome shotgun (WGS) entry which is preliminary data.</text>
</comment>
<protein>
    <recommendedName>
        <fullName evidence="1">RNase H type-1 domain-containing protein</fullName>
    </recommendedName>
</protein>
<dbReference type="InterPro" id="IPR053151">
    <property type="entry name" value="RNase_H-like"/>
</dbReference>
<dbReference type="Proteomes" id="UP001472677">
    <property type="component" value="Unassembled WGS sequence"/>
</dbReference>
<dbReference type="InterPro" id="IPR036397">
    <property type="entry name" value="RNaseH_sf"/>
</dbReference>
<feature type="domain" description="RNase H type-1" evidence="1">
    <location>
        <begin position="1"/>
        <end position="81"/>
    </location>
</feature>
<dbReference type="EMBL" id="JBBPBM010000053">
    <property type="protein sequence ID" value="KAK8518114.1"/>
    <property type="molecule type" value="Genomic_DNA"/>
</dbReference>
<name>A0ABR2CGR7_9ROSI</name>
<evidence type="ECO:0000313" key="2">
    <source>
        <dbReference type="EMBL" id="KAK8518114.1"/>
    </source>
</evidence>
<dbReference type="InterPro" id="IPR044730">
    <property type="entry name" value="RNase_H-like_dom_plant"/>
</dbReference>
<accession>A0ABR2CGR7</accession>
<gene>
    <name evidence="2" type="ORF">V6N12_017272</name>
</gene>
<dbReference type="Gene3D" id="3.30.420.10">
    <property type="entry name" value="Ribonuclease H-like superfamily/Ribonuclease H"/>
    <property type="match status" value="1"/>
</dbReference>
<dbReference type="InterPro" id="IPR002156">
    <property type="entry name" value="RNaseH_domain"/>
</dbReference>